<dbReference type="EMBL" id="BEZZ01000240">
    <property type="protein sequence ID" value="GCC29216.1"/>
    <property type="molecule type" value="Genomic_DNA"/>
</dbReference>
<name>A0A401SFM8_CHIPU</name>
<evidence type="ECO:0000313" key="3">
    <source>
        <dbReference type="Proteomes" id="UP000287033"/>
    </source>
</evidence>
<evidence type="ECO:0000256" key="1">
    <source>
        <dbReference type="SAM" id="MobiDB-lite"/>
    </source>
</evidence>
<sequence>MTGRRNHTSGTMEFRSSHQSDGQGGGLREREDCRRLQLPFWRRVGGEERWRERGACCDVRRAGRVAGRGASMAV</sequence>
<proteinExistence type="predicted"/>
<comment type="caution">
    <text evidence="2">The sequence shown here is derived from an EMBL/GenBank/DDBJ whole genome shotgun (WGS) entry which is preliminary data.</text>
</comment>
<gene>
    <name evidence="2" type="ORF">chiPu_0007653</name>
</gene>
<organism evidence="2 3">
    <name type="scientific">Chiloscyllium punctatum</name>
    <name type="common">Brownbanded bambooshark</name>
    <name type="synonym">Hemiscyllium punctatum</name>
    <dbReference type="NCBI Taxonomy" id="137246"/>
    <lineage>
        <taxon>Eukaryota</taxon>
        <taxon>Metazoa</taxon>
        <taxon>Chordata</taxon>
        <taxon>Craniata</taxon>
        <taxon>Vertebrata</taxon>
        <taxon>Chondrichthyes</taxon>
        <taxon>Elasmobranchii</taxon>
        <taxon>Galeomorphii</taxon>
        <taxon>Galeoidea</taxon>
        <taxon>Orectolobiformes</taxon>
        <taxon>Hemiscylliidae</taxon>
        <taxon>Chiloscyllium</taxon>
    </lineage>
</organism>
<evidence type="ECO:0000313" key="2">
    <source>
        <dbReference type="EMBL" id="GCC29216.1"/>
    </source>
</evidence>
<keyword evidence="3" id="KW-1185">Reference proteome</keyword>
<dbReference type="AlphaFoldDB" id="A0A401SFM8"/>
<accession>A0A401SFM8</accession>
<feature type="region of interest" description="Disordered" evidence="1">
    <location>
        <begin position="1"/>
        <end position="29"/>
    </location>
</feature>
<protein>
    <submittedName>
        <fullName evidence="2">Uncharacterized protein</fullName>
    </submittedName>
</protein>
<dbReference type="Proteomes" id="UP000287033">
    <property type="component" value="Unassembled WGS sequence"/>
</dbReference>
<reference evidence="2 3" key="1">
    <citation type="journal article" date="2018" name="Nat. Ecol. Evol.">
        <title>Shark genomes provide insights into elasmobranch evolution and the origin of vertebrates.</title>
        <authorList>
            <person name="Hara Y"/>
            <person name="Yamaguchi K"/>
            <person name="Onimaru K"/>
            <person name="Kadota M"/>
            <person name="Koyanagi M"/>
            <person name="Keeley SD"/>
            <person name="Tatsumi K"/>
            <person name="Tanaka K"/>
            <person name="Motone F"/>
            <person name="Kageyama Y"/>
            <person name="Nozu R"/>
            <person name="Adachi N"/>
            <person name="Nishimura O"/>
            <person name="Nakagawa R"/>
            <person name="Tanegashima C"/>
            <person name="Kiyatake I"/>
            <person name="Matsumoto R"/>
            <person name="Murakumo K"/>
            <person name="Nishida K"/>
            <person name="Terakita A"/>
            <person name="Kuratani S"/>
            <person name="Sato K"/>
            <person name="Hyodo S Kuraku.S."/>
        </authorList>
    </citation>
    <scope>NUCLEOTIDE SEQUENCE [LARGE SCALE GENOMIC DNA]</scope>
</reference>